<dbReference type="SUPFAM" id="SSF55681">
    <property type="entry name" value="Class II aaRS and biotin synthetases"/>
    <property type="match status" value="1"/>
</dbReference>
<comment type="subcellular location">
    <subcellularLocation>
        <location evidence="1 12">Cytoplasm</location>
    </subcellularLocation>
</comment>
<dbReference type="NCBIfam" id="NF006625">
    <property type="entry name" value="PRK09194.1"/>
    <property type="match status" value="1"/>
</dbReference>
<evidence type="ECO:0000256" key="5">
    <source>
        <dbReference type="ARBA" id="ARBA00022741"/>
    </source>
</evidence>
<dbReference type="GO" id="GO:0006433">
    <property type="term" value="P:prolyl-tRNA aminoacylation"/>
    <property type="evidence" value="ECO:0007669"/>
    <property type="project" value="UniProtKB-UniRule"/>
</dbReference>
<dbReference type="InterPro" id="IPR044140">
    <property type="entry name" value="ProRS_anticodon_short"/>
</dbReference>
<comment type="domain">
    <text evidence="12">Consists of three domains: the N-terminal catalytic domain, the editing domain and the C-terminal anticodon-binding domain.</text>
</comment>
<evidence type="ECO:0000256" key="4">
    <source>
        <dbReference type="ARBA" id="ARBA00022598"/>
    </source>
</evidence>
<dbReference type="PROSITE" id="PS50862">
    <property type="entry name" value="AA_TRNA_LIGASE_II"/>
    <property type="match status" value="1"/>
</dbReference>
<dbReference type="InterPro" id="IPR004500">
    <property type="entry name" value="Pro-tRNA-synth_IIa_bac-type"/>
</dbReference>
<dbReference type="SUPFAM" id="SSF55826">
    <property type="entry name" value="YbaK/ProRS associated domain"/>
    <property type="match status" value="1"/>
</dbReference>
<dbReference type="GO" id="GO:0005524">
    <property type="term" value="F:ATP binding"/>
    <property type="evidence" value="ECO:0007669"/>
    <property type="project" value="UniProtKB-UniRule"/>
</dbReference>
<dbReference type="InterPro" id="IPR033730">
    <property type="entry name" value="ProRS_core_prok"/>
</dbReference>
<dbReference type="GO" id="GO:0002161">
    <property type="term" value="F:aminoacyl-tRNA deacylase activity"/>
    <property type="evidence" value="ECO:0007669"/>
    <property type="project" value="InterPro"/>
</dbReference>
<dbReference type="InterPro" id="IPR023717">
    <property type="entry name" value="Pro-tRNA-Synthase_IIa_type1"/>
</dbReference>
<dbReference type="EMBL" id="CP002770">
    <property type="protein sequence ID" value="AEG16075.1"/>
    <property type="molecule type" value="Genomic_DNA"/>
</dbReference>
<evidence type="ECO:0000259" key="13">
    <source>
        <dbReference type="PROSITE" id="PS50862"/>
    </source>
</evidence>
<dbReference type="GO" id="GO:0005829">
    <property type="term" value="C:cytosol"/>
    <property type="evidence" value="ECO:0007669"/>
    <property type="project" value="TreeGrafter"/>
</dbReference>
<evidence type="ECO:0000256" key="3">
    <source>
        <dbReference type="ARBA" id="ARBA00022490"/>
    </source>
</evidence>
<protein>
    <recommendedName>
        <fullName evidence="12">Proline--tRNA ligase</fullName>
        <ecNumber evidence="12">6.1.1.15</ecNumber>
    </recommendedName>
    <alternativeName>
        <fullName evidence="12">Prolyl-tRNA synthetase</fullName>
        <shortName evidence="12">ProRS</shortName>
    </alternativeName>
</protein>
<dbReference type="Gene3D" id="3.40.50.800">
    <property type="entry name" value="Anticodon-binding domain"/>
    <property type="match status" value="1"/>
</dbReference>
<evidence type="ECO:0000256" key="6">
    <source>
        <dbReference type="ARBA" id="ARBA00022840"/>
    </source>
</evidence>
<evidence type="ECO:0000256" key="12">
    <source>
        <dbReference type="HAMAP-Rule" id="MF_01569"/>
    </source>
</evidence>
<dbReference type="FunFam" id="3.30.930.10:FF:000066">
    <property type="entry name" value="Proline--tRNA ligase"/>
    <property type="match status" value="1"/>
</dbReference>
<keyword evidence="3 12" id="KW-0963">Cytoplasm</keyword>
<evidence type="ECO:0000313" key="14">
    <source>
        <dbReference type="EMBL" id="AEG16075.1"/>
    </source>
</evidence>
<dbReference type="PIRSF" id="PIRSF001535">
    <property type="entry name" value="ProRS_1"/>
    <property type="match status" value="1"/>
</dbReference>
<gene>
    <name evidence="12" type="primary">proS</name>
    <name evidence="14" type="ordered locus">Desku_2550</name>
</gene>
<keyword evidence="5 12" id="KW-0547">Nucleotide-binding</keyword>
<dbReference type="EC" id="6.1.1.15" evidence="12"/>
<dbReference type="KEGG" id="dku:Desku_2550"/>
<comment type="function">
    <text evidence="10 12">Catalyzes the attachment of proline to tRNA(Pro) in a two-step reaction: proline is first activated by ATP to form Pro-AMP and then transferred to the acceptor end of tRNA(Pro). As ProRS can inadvertently accommodate and process non-cognate amino acids such as alanine and cysteine, to avoid such errors it has two additional distinct editing activities against alanine. One activity is designated as 'pretransfer' editing and involves the tRNA(Pro)-independent hydrolysis of activated Ala-AMP. The other activity is designated 'posttransfer' editing and involves deacylation of mischarged Ala-tRNA(Pro). The misacylated Cys-tRNA(Pro) is not edited by ProRS.</text>
</comment>
<evidence type="ECO:0000256" key="8">
    <source>
        <dbReference type="ARBA" id="ARBA00023146"/>
    </source>
</evidence>
<dbReference type="AlphaFoldDB" id="A0AAU8PRP1"/>
<dbReference type="FunFam" id="3.30.930.10:FF:000065">
    <property type="entry name" value="Proline--tRNA ligase"/>
    <property type="match status" value="1"/>
</dbReference>
<dbReference type="InterPro" id="IPR036754">
    <property type="entry name" value="YbaK/aa-tRNA-synt-asso_dom_sf"/>
</dbReference>
<comment type="subunit">
    <text evidence="2 12">Homodimer.</text>
</comment>
<comment type="catalytic activity">
    <reaction evidence="9 12">
        <text>tRNA(Pro) + L-proline + ATP = L-prolyl-tRNA(Pro) + AMP + diphosphate</text>
        <dbReference type="Rhea" id="RHEA:14305"/>
        <dbReference type="Rhea" id="RHEA-COMP:9700"/>
        <dbReference type="Rhea" id="RHEA-COMP:9702"/>
        <dbReference type="ChEBI" id="CHEBI:30616"/>
        <dbReference type="ChEBI" id="CHEBI:33019"/>
        <dbReference type="ChEBI" id="CHEBI:60039"/>
        <dbReference type="ChEBI" id="CHEBI:78442"/>
        <dbReference type="ChEBI" id="CHEBI:78532"/>
        <dbReference type="ChEBI" id="CHEBI:456215"/>
        <dbReference type="EC" id="6.1.1.15"/>
    </reaction>
</comment>
<dbReference type="PANTHER" id="PTHR42753:SF2">
    <property type="entry name" value="PROLINE--TRNA LIGASE"/>
    <property type="match status" value="1"/>
</dbReference>
<dbReference type="GO" id="GO:0016740">
    <property type="term" value="F:transferase activity"/>
    <property type="evidence" value="ECO:0007669"/>
    <property type="project" value="UniProtKB-ARBA"/>
</dbReference>
<proteinExistence type="inferred from homology"/>
<dbReference type="CDD" id="cd00861">
    <property type="entry name" value="ProRS_anticodon_short"/>
    <property type="match status" value="1"/>
</dbReference>
<dbReference type="Pfam" id="PF04073">
    <property type="entry name" value="tRNA_edit"/>
    <property type="match status" value="1"/>
</dbReference>
<dbReference type="NCBIfam" id="TIGR00409">
    <property type="entry name" value="proS_fam_II"/>
    <property type="match status" value="1"/>
</dbReference>
<dbReference type="SUPFAM" id="SSF52954">
    <property type="entry name" value="Class II aaRS ABD-related"/>
    <property type="match status" value="1"/>
</dbReference>
<evidence type="ECO:0000256" key="11">
    <source>
        <dbReference type="ARBA" id="ARBA00060755"/>
    </source>
</evidence>
<comment type="similarity">
    <text evidence="11 12">Belongs to the class-II aminoacyl-tRNA synthetase family. ProS type 1 subfamily.</text>
</comment>
<dbReference type="InterPro" id="IPR050062">
    <property type="entry name" value="Pro-tRNA_synthetase"/>
</dbReference>
<keyword evidence="15" id="KW-1185">Reference proteome</keyword>
<dbReference type="InterPro" id="IPR006195">
    <property type="entry name" value="aa-tRNA-synth_II"/>
</dbReference>
<dbReference type="HAMAP" id="MF_01569">
    <property type="entry name" value="Pro_tRNA_synth_type1"/>
    <property type="match status" value="1"/>
</dbReference>
<dbReference type="CDD" id="cd00779">
    <property type="entry name" value="ProRS_core_prok"/>
    <property type="match status" value="1"/>
</dbReference>
<name>A0AAU8PRP1_DESK7</name>
<dbReference type="RefSeq" id="WP_013823586.1">
    <property type="nucleotide sequence ID" value="NC_015573.1"/>
</dbReference>
<dbReference type="Pfam" id="PF00587">
    <property type="entry name" value="tRNA-synt_2b"/>
    <property type="match status" value="1"/>
</dbReference>
<dbReference type="InterPro" id="IPR007214">
    <property type="entry name" value="YbaK/aa-tRNA-synth-assoc-dom"/>
</dbReference>
<dbReference type="PANTHER" id="PTHR42753">
    <property type="entry name" value="MITOCHONDRIAL RIBOSOME PROTEIN L39/PROLYL-TRNA LIGASE FAMILY MEMBER"/>
    <property type="match status" value="1"/>
</dbReference>
<evidence type="ECO:0000256" key="10">
    <source>
        <dbReference type="ARBA" id="ARBA00053664"/>
    </source>
</evidence>
<evidence type="ECO:0000313" key="15">
    <source>
        <dbReference type="Proteomes" id="UP000009229"/>
    </source>
</evidence>
<reference evidence="15" key="1">
    <citation type="submission" date="2011-05" db="EMBL/GenBank/DDBJ databases">
        <title>Complete sequence of Desulfotomaculum kuznetsovii DSM 6115.</title>
        <authorList>
            <person name="Lucas S."/>
            <person name="Han J."/>
            <person name="Lapidus A."/>
            <person name="Cheng J.-F."/>
            <person name="Goodwin L."/>
            <person name="Pitluck S."/>
            <person name="Peters L."/>
            <person name="Mikhailova N."/>
            <person name="Lu M."/>
            <person name="Saunders E."/>
            <person name="Han C."/>
            <person name="Tapia R."/>
            <person name="Land M."/>
            <person name="Hauser L."/>
            <person name="Kyrpides N."/>
            <person name="Ivanova N."/>
            <person name="Pagani I."/>
            <person name="Nazina T."/>
            <person name="Ivanova A."/>
            <person name="Parshina S."/>
            <person name="Kuever J."/>
            <person name="Muyzer G."/>
            <person name="Plugge C."/>
            <person name="Stams A."/>
            <person name="Woyke T."/>
        </authorList>
    </citation>
    <scope>NUCLEOTIDE SEQUENCE [LARGE SCALE GENOMIC DNA]</scope>
    <source>
        <strain evidence="15">DSM 6115 / VKM B-1805 / 17</strain>
    </source>
</reference>
<keyword evidence="6 12" id="KW-0067">ATP-binding</keyword>
<feature type="domain" description="Aminoacyl-transfer RNA synthetases class-II family profile" evidence="13">
    <location>
        <begin position="33"/>
        <end position="468"/>
    </location>
</feature>
<dbReference type="Proteomes" id="UP000009229">
    <property type="component" value="Chromosome"/>
</dbReference>
<accession>A0AAU8PRP1</accession>
<keyword evidence="7 12" id="KW-0648">Protein biosynthesis</keyword>
<evidence type="ECO:0000256" key="2">
    <source>
        <dbReference type="ARBA" id="ARBA00011738"/>
    </source>
</evidence>
<dbReference type="InterPro" id="IPR002316">
    <property type="entry name" value="Pro-tRNA-ligase_IIa"/>
</dbReference>
<evidence type="ECO:0000256" key="7">
    <source>
        <dbReference type="ARBA" id="ARBA00022917"/>
    </source>
</evidence>
<dbReference type="GO" id="GO:0004827">
    <property type="term" value="F:proline-tRNA ligase activity"/>
    <property type="evidence" value="ECO:0007669"/>
    <property type="project" value="UniProtKB-UniRule"/>
</dbReference>
<keyword evidence="8 12" id="KW-0030">Aminoacyl-tRNA synthetase</keyword>
<evidence type="ECO:0000256" key="1">
    <source>
        <dbReference type="ARBA" id="ARBA00004496"/>
    </source>
</evidence>
<dbReference type="Gene3D" id="3.90.960.10">
    <property type="entry name" value="YbaK/aminoacyl-tRNA synthetase-associated domain"/>
    <property type="match status" value="1"/>
</dbReference>
<dbReference type="Pfam" id="PF03129">
    <property type="entry name" value="HGTP_anticodon"/>
    <property type="match status" value="1"/>
</dbReference>
<evidence type="ECO:0000256" key="9">
    <source>
        <dbReference type="ARBA" id="ARBA00047671"/>
    </source>
</evidence>
<dbReference type="InterPro" id="IPR045864">
    <property type="entry name" value="aa-tRNA-synth_II/BPL/LPL"/>
</dbReference>
<sequence>MRVSQLFLPTLREVPAEAEVVSHQLLLRAGFIRKAAAGVYTFLPLAWRVIKKIEQIIREEMDRQGGQEIMMPIIQPAELWQESGRWDVYGPELFRLKDRHGRDFCLGPTHEEIITALVRQEVNSYRQLPQLLYQIQNKYRDERRPRFGLLRGREFIMKDLYSFDRDEAGLEISYQKMYEAYTRVFTRCGLKFRPVEADSGAIGGNDTHEFMVLADSGEALVVFCPDESCGYAANVERATSPVRQHGVTREEMPRPLETVDTPGMHTVEQVTGYLGVDARRLIKTLLYQTEKGVVAALVRGDREVNEVKLQKVLDVLRLELADAATVERITGAAVGYAGPVGLQGVPMVADEEVMLLVNAVAGANRDDAHLVNVNPGRDFTPQVVADIREVRAGDPCPKCGAPLMETRGIEVGQIFKLGDKYSRVLGATYLDEHGQSRTIIMGCYGIGVTRTMAAAVEQNHDENGIIWPVSIAPFHVVVVPVNHRDEQQMGLAEEVYRELQANGIEAVLDDRPERAGVKFKDADLVGYPLRITVGNQAVQTRELEVRYRASGETRLVPRERITDHVREFIALA</sequence>
<dbReference type="GO" id="GO:0140096">
    <property type="term" value="F:catalytic activity, acting on a protein"/>
    <property type="evidence" value="ECO:0007669"/>
    <property type="project" value="UniProtKB-ARBA"/>
</dbReference>
<dbReference type="InterPro" id="IPR036621">
    <property type="entry name" value="Anticodon-bd_dom_sf"/>
</dbReference>
<dbReference type="PRINTS" id="PR01046">
    <property type="entry name" value="TRNASYNTHPRO"/>
</dbReference>
<organism evidence="14 15">
    <name type="scientific">Desulfofundulus kuznetsovii (strain DSM 6115 / VKM B-1805 / 17)</name>
    <name type="common">Desulfotomaculum kuznetsovii</name>
    <dbReference type="NCBI Taxonomy" id="760568"/>
    <lineage>
        <taxon>Bacteria</taxon>
        <taxon>Bacillati</taxon>
        <taxon>Bacillota</taxon>
        <taxon>Clostridia</taxon>
        <taxon>Eubacteriales</taxon>
        <taxon>Peptococcaceae</taxon>
        <taxon>Desulfofundulus</taxon>
    </lineage>
</organism>
<dbReference type="Gene3D" id="3.30.930.10">
    <property type="entry name" value="Bira Bifunctional Protein, Domain 2"/>
    <property type="match status" value="2"/>
</dbReference>
<dbReference type="InterPro" id="IPR004154">
    <property type="entry name" value="Anticodon-bd"/>
</dbReference>
<keyword evidence="4 12" id="KW-0436">Ligase</keyword>
<dbReference type="InterPro" id="IPR002314">
    <property type="entry name" value="aa-tRNA-synt_IIb"/>
</dbReference>
<dbReference type="CDD" id="cd04334">
    <property type="entry name" value="ProRS-INS"/>
    <property type="match status" value="1"/>
</dbReference>